<feature type="region of interest" description="Disordered" evidence="1">
    <location>
        <begin position="1"/>
        <end position="22"/>
    </location>
</feature>
<comment type="caution">
    <text evidence="2">The sequence shown here is derived from an EMBL/GenBank/DDBJ whole genome shotgun (WGS) entry which is preliminary data.</text>
</comment>
<gene>
    <name evidence="2" type="ORF">PCOR1329_LOCUS67516</name>
</gene>
<feature type="region of interest" description="Disordered" evidence="1">
    <location>
        <begin position="125"/>
        <end position="177"/>
    </location>
</feature>
<name>A0ABN9WHX6_9DINO</name>
<protein>
    <submittedName>
        <fullName evidence="2">Uncharacterized protein</fullName>
    </submittedName>
</protein>
<feature type="compositionally biased region" description="Basic and acidic residues" evidence="1">
    <location>
        <begin position="158"/>
        <end position="168"/>
    </location>
</feature>
<keyword evidence="3" id="KW-1185">Reference proteome</keyword>
<organism evidence="2 3">
    <name type="scientific">Prorocentrum cordatum</name>
    <dbReference type="NCBI Taxonomy" id="2364126"/>
    <lineage>
        <taxon>Eukaryota</taxon>
        <taxon>Sar</taxon>
        <taxon>Alveolata</taxon>
        <taxon>Dinophyceae</taxon>
        <taxon>Prorocentrales</taxon>
        <taxon>Prorocentraceae</taxon>
        <taxon>Prorocentrum</taxon>
    </lineage>
</organism>
<dbReference type="Proteomes" id="UP001189429">
    <property type="component" value="Unassembled WGS sequence"/>
</dbReference>
<dbReference type="EMBL" id="CAUYUJ010018754">
    <property type="protein sequence ID" value="CAK0886080.1"/>
    <property type="molecule type" value="Genomic_DNA"/>
</dbReference>
<sequence length="210" mass="21615">MQPSTAAGTPQDPSAAELSPSQKELRYWHERQASAQRCGTTADEAVCERQIQALELAAQGSNPWAVIVQAMTDSQKAAANKLMTINEDLTEARQALAHFEAEGVKAQAALGQAGAALIAVQAEAPPAPAPPAATSPRLGSPQPSTRWRPPPRGCSRTETAREAAEARPRRSSSSSARWWLPLCAGPAKGAPAACAAAGAAAPAASAHADA</sequence>
<reference evidence="2" key="1">
    <citation type="submission" date="2023-10" db="EMBL/GenBank/DDBJ databases">
        <authorList>
            <person name="Chen Y."/>
            <person name="Shah S."/>
            <person name="Dougan E. K."/>
            <person name="Thang M."/>
            <person name="Chan C."/>
        </authorList>
    </citation>
    <scope>NUCLEOTIDE SEQUENCE [LARGE SCALE GENOMIC DNA]</scope>
</reference>
<feature type="compositionally biased region" description="Polar residues" evidence="1">
    <location>
        <begin position="1"/>
        <end position="12"/>
    </location>
</feature>
<evidence type="ECO:0000256" key="1">
    <source>
        <dbReference type="SAM" id="MobiDB-lite"/>
    </source>
</evidence>
<feature type="non-terminal residue" evidence="2">
    <location>
        <position position="210"/>
    </location>
</feature>
<evidence type="ECO:0000313" key="2">
    <source>
        <dbReference type="EMBL" id="CAK0886080.1"/>
    </source>
</evidence>
<proteinExistence type="predicted"/>
<accession>A0ABN9WHX6</accession>
<evidence type="ECO:0000313" key="3">
    <source>
        <dbReference type="Proteomes" id="UP001189429"/>
    </source>
</evidence>